<evidence type="ECO:0000259" key="6">
    <source>
        <dbReference type="PROSITE" id="PS51471"/>
    </source>
</evidence>
<dbReference type="Proteomes" id="UP001341840">
    <property type="component" value="Unassembled WGS sequence"/>
</dbReference>
<evidence type="ECO:0000256" key="3">
    <source>
        <dbReference type="ARBA" id="ARBA00022896"/>
    </source>
</evidence>
<keyword evidence="4 5" id="KW-0408">Iron</keyword>
<dbReference type="EMBL" id="JASCZI010090793">
    <property type="protein sequence ID" value="MED6146588.1"/>
    <property type="molecule type" value="Genomic_DNA"/>
</dbReference>
<comment type="similarity">
    <text evidence="1 5">Belongs to the iron/ascorbate-dependent oxidoreductase family.</text>
</comment>
<dbReference type="PANTHER" id="PTHR47991">
    <property type="entry name" value="OXOGLUTARATE/IRON-DEPENDENT DIOXYGENASE"/>
    <property type="match status" value="1"/>
</dbReference>
<dbReference type="InterPro" id="IPR005123">
    <property type="entry name" value="Oxoglu/Fe-dep_dioxygenase_dom"/>
</dbReference>
<evidence type="ECO:0000256" key="5">
    <source>
        <dbReference type="RuleBase" id="RU003682"/>
    </source>
</evidence>
<organism evidence="7 8">
    <name type="scientific">Stylosanthes scabra</name>
    <dbReference type="NCBI Taxonomy" id="79078"/>
    <lineage>
        <taxon>Eukaryota</taxon>
        <taxon>Viridiplantae</taxon>
        <taxon>Streptophyta</taxon>
        <taxon>Embryophyta</taxon>
        <taxon>Tracheophyta</taxon>
        <taxon>Spermatophyta</taxon>
        <taxon>Magnoliopsida</taxon>
        <taxon>eudicotyledons</taxon>
        <taxon>Gunneridae</taxon>
        <taxon>Pentapetalae</taxon>
        <taxon>rosids</taxon>
        <taxon>fabids</taxon>
        <taxon>Fabales</taxon>
        <taxon>Fabaceae</taxon>
        <taxon>Papilionoideae</taxon>
        <taxon>50 kb inversion clade</taxon>
        <taxon>dalbergioids sensu lato</taxon>
        <taxon>Dalbergieae</taxon>
        <taxon>Pterocarpus clade</taxon>
        <taxon>Stylosanthes</taxon>
    </lineage>
</organism>
<dbReference type="InterPro" id="IPR050295">
    <property type="entry name" value="Plant_2OG-oxidoreductases"/>
</dbReference>
<dbReference type="SUPFAM" id="SSF51197">
    <property type="entry name" value="Clavaminate synthase-like"/>
    <property type="match status" value="1"/>
</dbReference>
<dbReference type="PROSITE" id="PS51471">
    <property type="entry name" value="FE2OG_OXY"/>
    <property type="match status" value="1"/>
</dbReference>
<evidence type="ECO:0000313" key="7">
    <source>
        <dbReference type="EMBL" id="MED6146588.1"/>
    </source>
</evidence>
<reference evidence="7 8" key="1">
    <citation type="journal article" date="2023" name="Plants (Basel)">
        <title>Bridging the Gap: Combining Genomics and Transcriptomics Approaches to Understand Stylosanthes scabra, an Orphan Legume from the Brazilian Caatinga.</title>
        <authorList>
            <person name="Ferreira-Neto J.R.C."/>
            <person name="da Silva M.D."/>
            <person name="Binneck E."/>
            <person name="de Melo N.F."/>
            <person name="da Silva R.H."/>
            <person name="de Melo A.L.T.M."/>
            <person name="Pandolfi V."/>
            <person name="Bustamante F.O."/>
            <person name="Brasileiro-Vidal A.C."/>
            <person name="Benko-Iseppon A.M."/>
        </authorList>
    </citation>
    <scope>NUCLEOTIDE SEQUENCE [LARGE SCALE GENOMIC DNA]</scope>
    <source>
        <tissue evidence="7">Leaves</tissue>
    </source>
</reference>
<protein>
    <recommendedName>
        <fullName evidence="6">Fe2OG dioxygenase domain-containing protein</fullName>
    </recommendedName>
</protein>
<dbReference type="InterPro" id="IPR026992">
    <property type="entry name" value="DIOX_N"/>
</dbReference>
<dbReference type="InterPro" id="IPR027443">
    <property type="entry name" value="IPNS-like_sf"/>
</dbReference>
<evidence type="ECO:0000256" key="2">
    <source>
        <dbReference type="ARBA" id="ARBA00022723"/>
    </source>
</evidence>
<evidence type="ECO:0000256" key="1">
    <source>
        <dbReference type="ARBA" id="ARBA00008056"/>
    </source>
</evidence>
<dbReference type="Pfam" id="PF14226">
    <property type="entry name" value="DIOX_N"/>
    <property type="match status" value="1"/>
</dbReference>
<keyword evidence="8" id="KW-1185">Reference proteome</keyword>
<evidence type="ECO:0000256" key="4">
    <source>
        <dbReference type="ARBA" id="ARBA00023004"/>
    </source>
</evidence>
<keyword evidence="2 5" id="KW-0479">Metal-binding</keyword>
<accession>A0ABU6TF70</accession>
<proteinExistence type="inferred from homology"/>
<dbReference type="Gene3D" id="2.60.120.330">
    <property type="entry name" value="B-lactam Antibiotic, Isopenicillin N Synthase, Chain"/>
    <property type="match status" value="1"/>
</dbReference>
<gene>
    <name evidence="7" type="ORF">PIB30_035777</name>
</gene>
<feature type="domain" description="Fe2OG dioxygenase" evidence="6">
    <location>
        <begin position="210"/>
        <end position="310"/>
    </location>
</feature>
<evidence type="ECO:0000313" key="8">
    <source>
        <dbReference type="Proteomes" id="UP001341840"/>
    </source>
</evidence>
<keyword evidence="3" id="KW-0847">Vitamin C</keyword>
<keyword evidence="5" id="KW-0560">Oxidoreductase</keyword>
<dbReference type="Pfam" id="PF03171">
    <property type="entry name" value="2OG-FeII_Oxy"/>
    <property type="match status" value="1"/>
</dbReference>
<name>A0ABU6TF70_9FABA</name>
<comment type="caution">
    <text evidence="7">The sequence shown here is derived from an EMBL/GenBank/DDBJ whole genome shotgun (WGS) entry which is preliminary data.</text>
</comment>
<dbReference type="InterPro" id="IPR044861">
    <property type="entry name" value="IPNS-like_FE2OG_OXY"/>
</dbReference>
<sequence length="365" mass="41648">MAGNDVLISEEKSSMTKSIYEMSMDGDEPPPQYVVKEDNNSIGLKDSPSSSSSVMIPIPIIDMSLLSSSEPEIEKLRSALTSAGCFQAIGHGMSTPYLQKVRQVSKQFFQLPVEEKEKYARAANDSEGYGNDRIVSEKQVLDWSYRLILRVFPKEKRRLSLWPQNPTDFREILEDFSIKVKSMMEYLLRSMARSLNLEEDSFLDQFGEQSLFAVRFSFYPCCSRPDLVLGLKPHTDRSVMTVVLQDKEVEGLQVLIDDKWVNVPTKPNAIVVNLGDQMQIMSNGIFKSPLHRVVTNKEKLRMSVAMSYEPGAKNEIGPVERLITDTRPRLYKNVRNYGEINYRCYQEGKIPLEMVKYADNNSHQS</sequence>